<evidence type="ECO:0000313" key="2">
    <source>
        <dbReference type="Proteomes" id="UP000053732"/>
    </source>
</evidence>
<organism evidence="1 2">
    <name type="scientific">Penicillium camemberti (strain FM 013)</name>
    <dbReference type="NCBI Taxonomy" id="1429867"/>
    <lineage>
        <taxon>Eukaryota</taxon>
        <taxon>Fungi</taxon>
        <taxon>Dikarya</taxon>
        <taxon>Ascomycota</taxon>
        <taxon>Pezizomycotina</taxon>
        <taxon>Eurotiomycetes</taxon>
        <taxon>Eurotiomycetidae</taxon>
        <taxon>Eurotiales</taxon>
        <taxon>Aspergillaceae</taxon>
        <taxon>Penicillium</taxon>
    </lineage>
</organism>
<proteinExistence type="predicted"/>
<sequence length="56" mass="6120">MIGNKPTNFLWIKATTSDERGGSKGKESPGRFDLSIASNSGYHYKTTLKADDQIEG</sequence>
<keyword evidence="2" id="KW-1185">Reference proteome</keyword>
<dbReference type="EMBL" id="HG793142">
    <property type="protein sequence ID" value="CRL23061.1"/>
    <property type="molecule type" value="Genomic_DNA"/>
</dbReference>
<accession>A0A0G4P9R6</accession>
<dbReference type="AlphaFoldDB" id="A0A0G4P9R6"/>
<gene>
    <name evidence="1" type="ORF">PCAMFM013_S009g000001</name>
</gene>
<name>A0A0G4P9R6_PENC3</name>
<dbReference type="Proteomes" id="UP000053732">
    <property type="component" value="Unassembled WGS sequence"/>
</dbReference>
<reference evidence="1 2" key="1">
    <citation type="journal article" date="2014" name="Nat. Commun.">
        <title>Multiple recent horizontal transfers of a large genomic region in cheese making fungi.</title>
        <authorList>
            <person name="Cheeseman K."/>
            <person name="Ropars J."/>
            <person name="Renault P."/>
            <person name="Dupont J."/>
            <person name="Gouzy J."/>
            <person name="Branca A."/>
            <person name="Abraham A.L."/>
            <person name="Ceppi M."/>
            <person name="Conseiller E."/>
            <person name="Debuchy R."/>
            <person name="Malagnac F."/>
            <person name="Goarin A."/>
            <person name="Silar P."/>
            <person name="Lacoste S."/>
            <person name="Sallet E."/>
            <person name="Bensimon A."/>
            <person name="Giraud T."/>
            <person name="Brygoo Y."/>
        </authorList>
    </citation>
    <scope>NUCLEOTIDE SEQUENCE [LARGE SCALE GENOMIC DNA]</scope>
    <source>
        <strain evidence="2">FM 013</strain>
    </source>
</reference>
<protein>
    <submittedName>
        <fullName evidence="1">Str. FM013</fullName>
    </submittedName>
</protein>
<evidence type="ECO:0000313" key="1">
    <source>
        <dbReference type="EMBL" id="CRL23061.1"/>
    </source>
</evidence>